<dbReference type="Gene3D" id="1.10.10.10">
    <property type="entry name" value="Winged helix-like DNA-binding domain superfamily/Winged helix DNA-binding domain"/>
    <property type="match status" value="1"/>
</dbReference>
<dbReference type="NCBIfam" id="NF033788">
    <property type="entry name" value="HTH_metalloreg"/>
    <property type="match status" value="1"/>
</dbReference>
<dbReference type="AlphaFoldDB" id="A0A1M7RRL2"/>
<dbReference type="OrthoDB" id="194599at2"/>
<dbReference type="SMART" id="SM00418">
    <property type="entry name" value="HTH_ARSR"/>
    <property type="match status" value="1"/>
</dbReference>
<evidence type="ECO:0000256" key="1">
    <source>
        <dbReference type="ARBA" id="ARBA00023015"/>
    </source>
</evidence>
<evidence type="ECO:0000256" key="3">
    <source>
        <dbReference type="ARBA" id="ARBA00023163"/>
    </source>
</evidence>
<dbReference type="Proteomes" id="UP000184391">
    <property type="component" value="Unassembled WGS sequence"/>
</dbReference>
<keyword evidence="3" id="KW-0804">Transcription</keyword>
<name>A0A1M7RRL2_9SPHN</name>
<dbReference type="Pfam" id="PF01022">
    <property type="entry name" value="HTH_5"/>
    <property type="match status" value="1"/>
</dbReference>
<dbReference type="PRINTS" id="PR00778">
    <property type="entry name" value="HTHARSR"/>
</dbReference>
<reference evidence="6" key="1">
    <citation type="submission" date="2016-12" db="EMBL/GenBank/DDBJ databases">
        <authorList>
            <person name="Varghese N."/>
            <person name="Submissions S."/>
        </authorList>
    </citation>
    <scope>NUCLEOTIDE SEQUENCE [LARGE SCALE GENOMIC DNA]</scope>
    <source>
        <strain evidence="6">DSM 11032</strain>
    </source>
</reference>
<dbReference type="PANTHER" id="PTHR33154:SF28">
    <property type="entry name" value="HTH-TYPE TRANSCRIPTIONAL REGULATOR YGAV-RELATED"/>
    <property type="match status" value="1"/>
</dbReference>
<dbReference type="STRING" id="198312.SAMN02745193_00255"/>
<dbReference type="PANTHER" id="PTHR33154">
    <property type="entry name" value="TRANSCRIPTIONAL REGULATOR, ARSR FAMILY"/>
    <property type="match status" value="1"/>
</dbReference>
<evidence type="ECO:0000259" key="4">
    <source>
        <dbReference type="PROSITE" id="PS50987"/>
    </source>
</evidence>
<dbReference type="InterPro" id="IPR001845">
    <property type="entry name" value="HTH_ArsR_DNA-bd_dom"/>
</dbReference>
<dbReference type="PROSITE" id="PS50987">
    <property type="entry name" value="HTH_ARSR_2"/>
    <property type="match status" value="1"/>
</dbReference>
<dbReference type="RefSeq" id="WP_072672841.1">
    <property type="nucleotide sequence ID" value="NZ_FRDF01000001.1"/>
</dbReference>
<protein>
    <submittedName>
        <fullName evidence="5">Helix-turn-helix domain-containing protein</fullName>
    </submittedName>
</protein>
<organism evidence="5 6">
    <name type="scientific">Erythrobacter sanguineus</name>
    <dbReference type="NCBI Taxonomy" id="198312"/>
    <lineage>
        <taxon>Bacteria</taxon>
        <taxon>Pseudomonadati</taxon>
        <taxon>Pseudomonadota</taxon>
        <taxon>Alphaproteobacteria</taxon>
        <taxon>Sphingomonadales</taxon>
        <taxon>Erythrobacteraceae</taxon>
        <taxon>Erythrobacter/Porphyrobacter group</taxon>
        <taxon>Erythrobacter</taxon>
    </lineage>
</organism>
<gene>
    <name evidence="5" type="ORF">SAMN02745193_00255</name>
</gene>
<proteinExistence type="predicted"/>
<dbReference type="InterPro" id="IPR051081">
    <property type="entry name" value="HTH_MetalResp_TranReg"/>
</dbReference>
<accession>A0A1M7RRL2</accession>
<evidence type="ECO:0000313" key="5">
    <source>
        <dbReference type="EMBL" id="SHN48736.1"/>
    </source>
</evidence>
<dbReference type="InterPro" id="IPR036390">
    <property type="entry name" value="WH_DNA-bd_sf"/>
</dbReference>
<dbReference type="GO" id="GO:0003677">
    <property type="term" value="F:DNA binding"/>
    <property type="evidence" value="ECO:0007669"/>
    <property type="project" value="UniProtKB-KW"/>
</dbReference>
<feature type="domain" description="HTH arsR-type" evidence="4">
    <location>
        <begin position="3"/>
        <end position="97"/>
    </location>
</feature>
<evidence type="ECO:0000256" key="2">
    <source>
        <dbReference type="ARBA" id="ARBA00023125"/>
    </source>
</evidence>
<dbReference type="EMBL" id="FRDF01000001">
    <property type="protein sequence ID" value="SHN48736.1"/>
    <property type="molecule type" value="Genomic_DNA"/>
</dbReference>
<keyword evidence="6" id="KW-1185">Reference proteome</keyword>
<keyword evidence="1" id="KW-0805">Transcription regulation</keyword>
<dbReference type="CDD" id="cd00090">
    <property type="entry name" value="HTH_ARSR"/>
    <property type="match status" value="1"/>
</dbReference>
<sequence length="121" mass="13961">MPSRIVVSRELAELLKLLAHPDRLRMIEELRHGEKDVTSIAAALDLPSTRISQHLAPLRAHRLVEDRREGRNHFYRLTQPAIAAWIVEALEFLDVRSRLDESAHIERVRELWTADTPASSR</sequence>
<evidence type="ECO:0000313" key="6">
    <source>
        <dbReference type="Proteomes" id="UP000184391"/>
    </source>
</evidence>
<keyword evidence="2" id="KW-0238">DNA-binding</keyword>
<dbReference type="GO" id="GO:0003700">
    <property type="term" value="F:DNA-binding transcription factor activity"/>
    <property type="evidence" value="ECO:0007669"/>
    <property type="project" value="InterPro"/>
</dbReference>
<dbReference type="InterPro" id="IPR036388">
    <property type="entry name" value="WH-like_DNA-bd_sf"/>
</dbReference>
<dbReference type="SUPFAM" id="SSF46785">
    <property type="entry name" value="Winged helix' DNA-binding domain"/>
    <property type="match status" value="1"/>
</dbReference>
<dbReference type="InterPro" id="IPR011991">
    <property type="entry name" value="ArsR-like_HTH"/>
</dbReference>